<organism evidence="1 2">
    <name type="scientific">Bondarzewia mesenterica</name>
    <dbReference type="NCBI Taxonomy" id="1095465"/>
    <lineage>
        <taxon>Eukaryota</taxon>
        <taxon>Fungi</taxon>
        <taxon>Dikarya</taxon>
        <taxon>Basidiomycota</taxon>
        <taxon>Agaricomycotina</taxon>
        <taxon>Agaricomycetes</taxon>
        <taxon>Russulales</taxon>
        <taxon>Bondarzewiaceae</taxon>
        <taxon>Bondarzewia</taxon>
    </lineage>
</organism>
<reference evidence="1 2" key="1">
    <citation type="submission" date="2019-02" db="EMBL/GenBank/DDBJ databases">
        <title>Genome sequencing of the rare red list fungi Bondarzewia mesenterica.</title>
        <authorList>
            <person name="Buettner E."/>
            <person name="Kellner H."/>
        </authorList>
    </citation>
    <scope>NUCLEOTIDE SEQUENCE [LARGE SCALE GENOMIC DNA]</scope>
    <source>
        <strain evidence="1 2">DSM 108281</strain>
    </source>
</reference>
<accession>A0A4V3XDT6</accession>
<evidence type="ECO:0000313" key="1">
    <source>
        <dbReference type="EMBL" id="THH10983.1"/>
    </source>
</evidence>
<keyword evidence="2" id="KW-1185">Reference proteome</keyword>
<dbReference type="GO" id="GO:0009263">
    <property type="term" value="P:deoxyribonucleotide biosynthetic process"/>
    <property type="evidence" value="ECO:0007669"/>
    <property type="project" value="InterPro"/>
</dbReference>
<dbReference type="Gene3D" id="1.10.620.20">
    <property type="entry name" value="Ribonucleotide Reductase, subunit A"/>
    <property type="match status" value="1"/>
</dbReference>
<dbReference type="SUPFAM" id="SSF47240">
    <property type="entry name" value="Ferritin-like"/>
    <property type="match status" value="1"/>
</dbReference>
<dbReference type="EMBL" id="SGPL01000539">
    <property type="protein sequence ID" value="THH10983.1"/>
    <property type="molecule type" value="Genomic_DNA"/>
</dbReference>
<dbReference type="AlphaFoldDB" id="A0A4V3XDT6"/>
<dbReference type="InterPro" id="IPR009078">
    <property type="entry name" value="Ferritin-like_SF"/>
</dbReference>
<protein>
    <submittedName>
        <fullName evidence="1">Uncharacterized protein</fullName>
    </submittedName>
</protein>
<dbReference type="InterPro" id="IPR012348">
    <property type="entry name" value="RNR-like"/>
</dbReference>
<name>A0A4V3XDT6_9AGAM</name>
<proteinExistence type="predicted"/>
<sequence>MSFHREEIEPLLHGHPNLKYKSFHMLEQCDMPPFTLQMGRLLTDESTVEHDHLPDSMHDIILNTSRPSILHLRELLDDHDRMSALLSVYILIKADIWWFVLFPLHSKSIWDMYKLAKQNFWNAEGMQDVSSYLMLEQLAPSQSEGLVSSFVAFTLANDSHFQARTLLVYLISDVQLPEAHCFFGFTLMQHGIHLETASAFLQNLFIDAAIKDTIWD</sequence>
<comment type="caution">
    <text evidence="1">The sequence shown here is derived from an EMBL/GenBank/DDBJ whole genome shotgun (WGS) entry which is preliminary data.</text>
</comment>
<evidence type="ECO:0000313" key="2">
    <source>
        <dbReference type="Proteomes" id="UP000310158"/>
    </source>
</evidence>
<dbReference type="InterPro" id="IPR000358">
    <property type="entry name" value="RNR_small_fam"/>
</dbReference>
<dbReference type="Proteomes" id="UP000310158">
    <property type="component" value="Unassembled WGS sequence"/>
</dbReference>
<dbReference type="GO" id="GO:0016491">
    <property type="term" value="F:oxidoreductase activity"/>
    <property type="evidence" value="ECO:0007669"/>
    <property type="project" value="InterPro"/>
</dbReference>
<dbReference type="Pfam" id="PF00268">
    <property type="entry name" value="Ribonuc_red_sm"/>
    <property type="match status" value="1"/>
</dbReference>
<gene>
    <name evidence="1" type="ORF">EW146_g8200</name>
</gene>